<dbReference type="AlphaFoldDB" id="A0A0M6WUH5"/>
<dbReference type="STRING" id="360807.ERS852392_00043"/>
<keyword evidence="9 12" id="KW-0066">ATP synthesis</keyword>
<comment type="subunit">
    <text evidence="12">F-type ATPases have 2 components, F(1) - the catalytic core - and F(0) - the membrane proton channel. F(1) has five subunits: alpha(3), beta(3), gamma(1), delta(1), epsilon(1). F(0) has three main subunits: a(1), b(2) and c(10-14). The alpha and beta chains form an alternating ring which encloses part of the gamma chain. F(1) is attached to F(0) by a central stalk formed by the gamma and epsilon chains, while a peripheral stalk is formed by the delta and b chains.</text>
</comment>
<evidence type="ECO:0000256" key="11">
    <source>
        <dbReference type="ARBA" id="ARBA00037847"/>
    </source>
</evidence>
<evidence type="ECO:0000313" key="20">
    <source>
        <dbReference type="Proteomes" id="UP000095453"/>
    </source>
</evidence>
<evidence type="ECO:0000313" key="15">
    <source>
        <dbReference type="EMBL" id="CRL40413.1"/>
    </source>
</evidence>
<dbReference type="EMBL" id="CYXX01000031">
    <property type="protein sequence ID" value="CUN27368.1"/>
    <property type="molecule type" value="Genomic_DNA"/>
</dbReference>
<dbReference type="GO" id="GO:0046961">
    <property type="term" value="F:proton-transporting ATPase activity, rotational mechanism"/>
    <property type="evidence" value="ECO:0007669"/>
    <property type="project" value="TreeGrafter"/>
</dbReference>
<evidence type="ECO:0000256" key="3">
    <source>
        <dbReference type="ARBA" id="ARBA00022547"/>
    </source>
</evidence>
<dbReference type="PANTHER" id="PTHR33445:SF2">
    <property type="entry name" value="ATP SYNTHASE SUBUNIT B', CHLOROPLASTIC"/>
    <property type="match status" value="1"/>
</dbReference>
<evidence type="ECO:0000256" key="10">
    <source>
        <dbReference type="ARBA" id="ARBA00025198"/>
    </source>
</evidence>
<dbReference type="GO" id="GO:0046933">
    <property type="term" value="F:proton-transporting ATP synthase activity, rotational mechanism"/>
    <property type="evidence" value="ECO:0007669"/>
    <property type="project" value="UniProtKB-UniRule"/>
</dbReference>
<dbReference type="GO" id="GO:0005886">
    <property type="term" value="C:plasma membrane"/>
    <property type="evidence" value="ECO:0007669"/>
    <property type="project" value="UniProtKB-SubCell"/>
</dbReference>
<organism evidence="15 18">
    <name type="scientific">Roseburia inulinivorans</name>
    <dbReference type="NCBI Taxonomy" id="360807"/>
    <lineage>
        <taxon>Bacteria</taxon>
        <taxon>Bacillati</taxon>
        <taxon>Bacillota</taxon>
        <taxon>Clostridia</taxon>
        <taxon>Lachnospirales</taxon>
        <taxon>Lachnospiraceae</taxon>
        <taxon>Roseburia</taxon>
    </lineage>
</organism>
<evidence type="ECO:0000256" key="9">
    <source>
        <dbReference type="ARBA" id="ARBA00023310"/>
    </source>
</evidence>
<comment type="function">
    <text evidence="12">Component of the F(0) channel, it forms part of the peripheral stalk, linking F(1) to F(0).</text>
</comment>
<proteinExistence type="inferred from homology"/>
<evidence type="ECO:0000256" key="5">
    <source>
        <dbReference type="ARBA" id="ARBA00022781"/>
    </source>
</evidence>
<evidence type="ECO:0000313" key="18">
    <source>
        <dbReference type="Proteomes" id="UP000049828"/>
    </source>
</evidence>
<evidence type="ECO:0000313" key="16">
    <source>
        <dbReference type="EMBL" id="CUN27368.1"/>
    </source>
</evidence>
<dbReference type="GO" id="GO:0012505">
    <property type="term" value="C:endomembrane system"/>
    <property type="evidence" value="ECO:0007669"/>
    <property type="project" value="UniProtKB-SubCell"/>
</dbReference>
<keyword evidence="8 12" id="KW-0472">Membrane</keyword>
<name>A0A0M6WUH5_9FIRM</name>
<sequence length="174" mass="19709">MEEMTRLFNLDFQLLHDTVLLAIAIFFLFLALSYLLFNPVRKMLKDRQEKIATDIDTALADKKDAAALKAEYEAKLKNIDKEAEQILSEARQKALKNEAKIVDEAKEEAARIIQRANEEAELSKKRAMDEVKQEMITVASMMAAKVVAANIDATVQDTLVEETLKEMGESTWQS</sequence>
<dbReference type="InterPro" id="IPR050059">
    <property type="entry name" value="ATP_synthase_B_chain"/>
</dbReference>
<keyword evidence="3 12" id="KW-0138">CF(0)</keyword>
<dbReference type="EMBL" id="CYYR01000001">
    <property type="protein sequence ID" value="CUN35159.1"/>
    <property type="molecule type" value="Genomic_DNA"/>
</dbReference>
<dbReference type="Pfam" id="PF00430">
    <property type="entry name" value="ATP-synt_B"/>
    <property type="match status" value="1"/>
</dbReference>
<evidence type="ECO:0000313" key="19">
    <source>
        <dbReference type="Proteomes" id="UP000095395"/>
    </source>
</evidence>
<comment type="similarity">
    <text evidence="1 12 13">Belongs to the ATPase B chain family.</text>
</comment>
<keyword evidence="18" id="KW-1185">Reference proteome</keyword>
<keyword evidence="6 12" id="KW-1133">Transmembrane helix</keyword>
<dbReference type="InterPro" id="IPR002146">
    <property type="entry name" value="ATP_synth_b/b'su_bac/chlpt"/>
</dbReference>
<evidence type="ECO:0000256" key="7">
    <source>
        <dbReference type="ARBA" id="ARBA00023065"/>
    </source>
</evidence>
<evidence type="ECO:0000256" key="13">
    <source>
        <dbReference type="RuleBase" id="RU003848"/>
    </source>
</evidence>
<comment type="function">
    <text evidence="10 12">F(1)F(0) ATP synthase produces ATP from ADP in the presence of a proton or sodium gradient. F-type ATPases consist of two structural domains, F(1) containing the extramembraneous catalytic core and F(0) containing the membrane proton channel, linked together by a central stalk and a peripheral stalk. During catalysis, ATP synthesis in the catalytic domain of F(1) is coupled via a rotary mechanism of the central stalk subunits to proton translocation.</text>
</comment>
<reference evidence="15" key="1">
    <citation type="submission" date="2015-05" db="EMBL/GenBank/DDBJ databases">
        <authorList>
            <person name="Wang D.B."/>
            <person name="Wang M."/>
        </authorList>
    </citation>
    <scope>NUCLEOTIDE SEQUENCE [LARGE SCALE GENOMIC DNA]</scope>
    <source>
        <strain evidence="15">L1-83</strain>
    </source>
</reference>
<evidence type="ECO:0000256" key="6">
    <source>
        <dbReference type="ARBA" id="ARBA00022989"/>
    </source>
</evidence>
<feature type="transmembrane region" description="Helical" evidence="12">
    <location>
        <begin position="20"/>
        <end position="37"/>
    </location>
</feature>
<dbReference type="EMBL" id="CVRS01000081">
    <property type="protein sequence ID" value="CRL40413.1"/>
    <property type="molecule type" value="Genomic_DNA"/>
</dbReference>
<keyword evidence="7 12" id="KW-0406">Ion transport</keyword>
<dbReference type="NCBIfam" id="TIGR01144">
    <property type="entry name" value="ATP_synt_b"/>
    <property type="match status" value="1"/>
</dbReference>
<gene>
    <name evidence="12 16" type="primary">atpF</name>
    <name evidence="17" type="synonym">atpF_1</name>
    <name evidence="17" type="ORF">ERS852392_00043</name>
    <name evidence="16" type="ORF">ERS852444_03042</name>
    <name evidence="15" type="ORF">RIL183_26151</name>
</gene>
<evidence type="ECO:0000256" key="1">
    <source>
        <dbReference type="ARBA" id="ARBA00005513"/>
    </source>
</evidence>
<reference evidence="18" key="2">
    <citation type="submission" date="2015-05" db="EMBL/GenBank/DDBJ databases">
        <authorList>
            <consortium name="Pathogen Informatics"/>
        </authorList>
    </citation>
    <scope>NUCLEOTIDE SEQUENCE [LARGE SCALE GENOMIC DNA]</scope>
    <source>
        <strain evidence="17 19">2789STDY5608835</strain>
        <strain evidence="16 20">2789STDY5608887</strain>
        <strain evidence="18">L1-83</strain>
    </source>
</reference>
<evidence type="ECO:0000313" key="17">
    <source>
        <dbReference type="EMBL" id="CUN35159.1"/>
    </source>
</evidence>
<comment type="subcellular location">
    <subcellularLocation>
        <location evidence="12">Cell membrane</location>
        <topology evidence="12">Single-pass membrane protein</topology>
    </subcellularLocation>
    <subcellularLocation>
        <location evidence="11">Endomembrane system</location>
        <topology evidence="11">Single-pass membrane protein</topology>
    </subcellularLocation>
</comment>
<dbReference type="InterPro" id="IPR005864">
    <property type="entry name" value="ATP_synth_F0_bsu_bac"/>
</dbReference>
<keyword evidence="5 12" id="KW-0375">Hydrogen ion transport</keyword>
<dbReference type="GO" id="GO:0045259">
    <property type="term" value="C:proton-transporting ATP synthase complex"/>
    <property type="evidence" value="ECO:0007669"/>
    <property type="project" value="UniProtKB-KW"/>
</dbReference>
<dbReference type="HAMAP" id="MF_01398">
    <property type="entry name" value="ATP_synth_b_bprime"/>
    <property type="match status" value="1"/>
</dbReference>
<evidence type="ECO:0000256" key="2">
    <source>
        <dbReference type="ARBA" id="ARBA00022448"/>
    </source>
</evidence>
<dbReference type="Proteomes" id="UP000049828">
    <property type="component" value="Unassembled WGS sequence"/>
</dbReference>
<evidence type="ECO:0000256" key="8">
    <source>
        <dbReference type="ARBA" id="ARBA00023136"/>
    </source>
</evidence>
<protein>
    <recommendedName>
        <fullName evidence="12">ATP synthase subunit b</fullName>
    </recommendedName>
    <alternativeName>
        <fullName evidence="12">ATP synthase F(0) sector subunit b</fullName>
    </alternativeName>
    <alternativeName>
        <fullName evidence="12">ATPase subunit I</fullName>
    </alternativeName>
    <alternativeName>
        <fullName evidence="12">F-type ATPase subunit b</fullName>
        <shortName evidence="12">F-ATPase subunit b</shortName>
    </alternativeName>
</protein>
<evidence type="ECO:0000256" key="4">
    <source>
        <dbReference type="ARBA" id="ARBA00022692"/>
    </source>
</evidence>
<dbReference type="Proteomes" id="UP000095453">
    <property type="component" value="Unassembled WGS sequence"/>
</dbReference>
<dbReference type="PANTHER" id="PTHR33445">
    <property type="entry name" value="ATP SYNTHASE SUBUNIT B', CHLOROPLASTIC"/>
    <property type="match status" value="1"/>
</dbReference>
<accession>A0A0M6WUH5</accession>
<dbReference type="CDD" id="cd06503">
    <property type="entry name" value="ATP-synt_Fo_b"/>
    <property type="match status" value="1"/>
</dbReference>
<keyword evidence="4 12" id="KW-0812">Transmembrane</keyword>
<evidence type="ECO:0000256" key="14">
    <source>
        <dbReference type="SAM" id="Coils"/>
    </source>
</evidence>
<dbReference type="Proteomes" id="UP000095395">
    <property type="component" value="Unassembled WGS sequence"/>
</dbReference>
<feature type="coiled-coil region" evidence="14">
    <location>
        <begin position="62"/>
        <end position="130"/>
    </location>
</feature>
<evidence type="ECO:0000256" key="12">
    <source>
        <dbReference type="HAMAP-Rule" id="MF_01398"/>
    </source>
</evidence>
<keyword evidence="2 12" id="KW-0813">Transport</keyword>
<keyword evidence="12" id="KW-1003">Cell membrane</keyword>
<keyword evidence="14" id="KW-0175">Coiled coil</keyword>